<accession>A0A9D4MLA3</accession>
<dbReference type="AlphaFoldDB" id="A0A9D4MLA3"/>
<name>A0A9D4MLA3_DREPO</name>
<dbReference type="Proteomes" id="UP000828390">
    <property type="component" value="Unassembled WGS sequence"/>
</dbReference>
<evidence type="ECO:0000313" key="1">
    <source>
        <dbReference type="EMBL" id="KAH3877347.1"/>
    </source>
</evidence>
<organism evidence="1 2">
    <name type="scientific">Dreissena polymorpha</name>
    <name type="common">Zebra mussel</name>
    <name type="synonym">Mytilus polymorpha</name>
    <dbReference type="NCBI Taxonomy" id="45954"/>
    <lineage>
        <taxon>Eukaryota</taxon>
        <taxon>Metazoa</taxon>
        <taxon>Spiralia</taxon>
        <taxon>Lophotrochozoa</taxon>
        <taxon>Mollusca</taxon>
        <taxon>Bivalvia</taxon>
        <taxon>Autobranchia</taxon>
        <taxon>Heteroconchia</taxon>
        <taxon>Euheterodonta</taxon>
        <taxon>Imparidentia</taxon>
        <taxon>Neoheterodontei</taxon>
        <taxon>Myida</taxon>
        <taxon>Dreissenoidea</taxon>
        <taxon>Dreissenidae</taxon>
        <taxon>Dreissena</taxon>
    </lineage>
</organism>
<proteinExistence type="predicted"/>
<dbReference type="EMBL" id="JAIWYP010000001">
    <property type="protein sequence ID" value="KAH3877347.1"/>
    <property type="molecule type" value="Genomic_DNA"/>
</dbReference>
<reference evidence="1" key="2">
    <citation type="submission" date="2020-11" db="EMBL/GenBank/DDBJ databases">
        <authorList>
            <person name="McCartney M.A."/>
            <person name="Auch B."/>
            <person name="Kono T."/>
            <person name="Mallez S."/>
            <person name="Becker A."/>
            <person name="Gohl D.M."/>
            <person name="Silverstein K.A.T."/>
            <person name="Koren S."/>
            <person name="Bechman K.B."/>
            <person name="Herman A."/>
            <person name="Abrahante J.E."/>
            <person name="Garbe J."/>
        </authorList>
    </citation>
    <scope>NUCLEOTIDE SEQUENCE</scope>
    <source>
        <strain evidence="1">Duluth1</strain>
        <tissue evidence="1">Whole animal</tissue>
    </source>
</reference>
<sequence>MPGNALNFGCRKARQSSHCHWDGGAGVGKITHDVRQVCKRTDIATSKPLFNADKATVHVAVSEPCKIRKWLQFFVNTSTVETDQTAT</sequence>
<gene>
    <name evidence="1" type="ORF">DPMN_001210</name>
</gene>
<evidence type="ECO:0000313" key="2">
    <source>
        <dbReference type="Proteomes" id="UP000828390"/>
    </source>
</evidence>
<reference evidence="1" key="1">
    <citation type="journal article" date="2019" name="bioRxiv">
        <title>The Genome of the Zebra Mussel, Dreissena polymorpha: A Resource for Invasive Species Research.</title>
        <authorList>
            <person name="McCartney M.A."/>
            <person name="Auch B."/>
            <person name="Kono T."/>
            <person name="Mallez S."/>
            <person name="Zhang Y."/>
            <person name="Obille A."/>
            <person name="Becker A."/>
            <person name="Abrahante J.E."/>
            <person name="Garbe J."/>
            <person name="Badalamenti J.P."/>
            <person name="Herman A."/>
            <person name="Mangelson H."/>
            <person name="Liachko I."/>
            <person name="Sullivan S."/>
            <person name="Sone E.D."/>
            <person name="Koren S."/>
            <person name="Silverstein K.A.T."/>
            <person name="Beckman K.B."/>
            <person name="Gohl D.M."/>
        </authorList>
    </citation>
    <scope>NUCLEOTIDE SEQUENCE</scope>
    <source>
        <strain evidence="1">Duluth1</strain>
        <tissue evidence="1">Whole animal</tissue>
    </source>
</reference>
<keyword evidence="2" id="KW-1185">Reference proteome</keyword>
<protein>
    <submittedName>
        <fullName evidence="1">Uncharacterized protein</fullName>
    </submittedName>
</protein>
<comment type="caution">
    <text evidence="1">The sequence shown here is derived from an EMBL/GenBank/DDBJ whole genome shotgun (WGS) entry which is preliminary data.</text>
</comment>